<dbReference type="EMBL" id="KU984332">
    <property type="protein sequence ID" value="APA29733.1"/>
    <property type="molecule type" value="Genomic_DNA"/>
</dbReference>
<sequence>MPLPVFNNANNSQGFAGSIGLCWITGKFFVRKIRIVFERSCWLNYVYVAATLEARQ</sequence>
<dbReference type="AlphaFoldDB" id="A0A1I9WCN4"/>
<protein>
    <submittedName>
        <fullName evidence="1">Arr2</fullName>
    </submittedName>
</protein>
<gene>
    <name evidence="1" type="primary">arr2</name>
</gene>
<proteinExistence type="predicted"/>
<accession>A0A1I9WCN4</accession>
<organism evidence="1">
    <name type="scientific">Pseudomonas aeruginosa</name>
    <dbReference type="NCBI Taxonomy" id="287"/>
    <lineage>
        <taxon>Bacteria</taxon>
        <taxon>Pseudomonadati</taxon>
        <taxon>Pseudomonadota</taxon>
        <taxon>Gammaproteobacteria</taxon>
        <taxon>Pseudomonadales</taxon>
        <taxon>Pseudomonadaceae</taxon>
        <taxon>Pseudomonas</taxon>
    </lineage>
</organism>
<name>A0A1I9WCN4_PSEAI</name>
<reference evidence="1" key="1">
    <citation type="journal article" date="2016" name="J. Antimicrob. Chemother.">
        <title>A case of multiple contamination with methylase ArmA-producing pathogens.</title>
        <authorList>
            <person name="Janvier F."/>
            <person name="Otto M.-P."/>
            <person name="Jove T."/>
            <person name="Mille A."/>
            <person name="Pons S."/>
            <person name="Nasone M.-J."/>
            <person name="Meaudre-desgouttes E."/>
            <person name="Brisou P."/>
            <person name="Plesiat P."/>
            <person name="Jeannot K."/>
        </authorList>
    </citation>
    <scope>NUCLEOTIDE SEQUENCE</scope>
    <source>
        <strain evidence="1">1819</strain>
    </source>
</reference>
<evidence type="ECO:0000313" key="1">
    <source>
        <dbReference type="EMBL" id="APA29733.1"/>
    </source>
</evidence>